<name>A0A6F9Y2B9_9LACO</name>
<gene>
    <name evidence="1" type="ORF">SN811_01320</name>
</gene>
<dbReference type="EMBL" id="BLAP01000013">
    <property type="protein sequence ID" value="GET11632.1"/>
    <property type="molecule type" value="Genomic_DNA"/>
</dbReference>
<dbReference type="Proteomes" id="UP000494160">
    <property type="component" value="Unassembled WGS sequence"/>
</dbReference>
<sequence length="89" mass="10415">MKYAKKFIVEAVIFNGYDKPYFSEMPTWLEDEIGSKIRFYDKKFGYLGIETIEGKIYIKPGDYIIRGARGELYGCDAEIFKETYEKVEG</sequence>
<protein>
    <recommendedName>
        <fullName evidence="2">Phage protein</fullName>
    </recommendedName>
</protein>
<reference evidence="1" key="1">
    <citation type="submission" date="2019-10" db="EMBL/GenBank/DDBJ databases">
        <title>Lactobacillus agilis SN811 Whole Genome Sequencing Project.</title>
        <authorList>
            <person name="Suzuki S."/>
            <person name="Endo A."/>
            <person name="Maeno S."/>
            <person name="Shiwa Y."/>
            <person name="Matsutani M."/>
            <person name="Kajikawa A."/>
        </authorList>
    </citation>
    <scope>NUCLEOTIDE SEQUENCE</scope>
    <source>
        <strain evidence="1">SN811</strain>
    </source>
</reference>
<proteinExistence type="predicted"/>
<evidence type="ECO:0000313" key="1">
    <source>
        <dbReference type="EMBL" id="GET11632.1"/>
    </source>
</evidence>
<dbReference type="AlphaFoldDB" id="A0A6F9Y2B9"/>
<dbReference type="RefSeq" id="WP_172576754.1">
    <property type="nucleotide sequence ID" value="NZ_BLAP01000013.1"/>
</dbReference>
<accession>A0A6F9Y2B9</accession>
<organism evidence="1">
    <name type="scientific">Ligilactobacillus agilis</name>
    <dbReference type="NCBI Taxonomy" id="1601"/>
    <lineage>
        <taxon>Bacteria</taxon>
        <taxon>Bacillati</taxon>
        <taxon>Bacillota</taxon>
        <taxon>Bacilli</taxon>
        <taxon>Lactobacillales</taxon>
        <taxon>Lactobacillaceae</taxon>
        <taxon>Ligilactobacillus</taxon>
    </lineage>
</organism>
<evidence type="ECO:0008006" key="2">
    <source>
        <dbReference type="Google" id="ProtNLM"/>
    </source>
</evidence>
<comment type="caution">
    <text evidence="1">The sequence shown here is derived from an EMBL/GenBank/DDBJ whole genome shotgun (WGS) entry which is preliminary data.</text>
</comment>